<reference evidence="17" key="2">
    <citation type="submission" date="2025-09" db="UniProtKB">
        <authorList>
            <consortium name="Ensembl"/>
        </authorList>
    </citation>
    <scope>IDENTIFICATION</scope>
</reference>
<dbReference type="InterPro" id="IPR002110">
    <property type="entry name" value="Ankyrin_rpt"/>
</dbReference>
<feature type="compositionally biased region" description="Polar residues" evidence="15">
    <location>
        <begin position="337"/>
        <end position="367"/>
    </location>
</feature>
<dbReference type="SUPFAM" id="SSF48403">
    <property type="entry name" value="Ankyrin repeat"/>
    <property type="match status" value="1"/>
</dbReference>
<feature type="compositionally biased region" description="Polar residues" evidence="15">
    <location>
        <begin position="596"/>
        <end position="616"/>
    </location>
</feature>
<dbReference type="InterPro" id="IPR027417">
    <property type="entry name" value="P-loop_NTPase"/>
</dbReference>
<comment type="subcellular location">
    <subcellularLocation>
        <location evidence="2">Cytoplasm</location>
    </subcellularLocation>
    <subcellularLocation>
        <location evidence="1">Nucleus</location>
    </subcellularLocation>
</comment>
<dbReference type="PROSITE" id="PS50297">
    <property type="entry name" value="ANK_REP_REGION"/>
    <property type="match status" value="1"/>
</dbReference>
<evidence type="ECO:0000256" key="1">
    <source>
        <dbReference type="ARBA" id="ARBA00004123"/>
    </source>
</evidence>
<evidence type="ECO:0000256" key="7">
    <source>
        <dbReference type="ARBA" id="ARBA00023043"/>
    </source>
</evidence>
<evidence type="ECO:0000256" key="14">
    <source>
        <dbReference type="PROSITE-ProRule" id="PRU00023"/>
    </source>
</evidence>
<dbReference type="Pfam" id="PF12796">
    <property type="entry name" value="Ank_2"/>
    <property type="match status" value="1"/>
</dbReference>
<feature type="region of interest" description="Disordered" evidence="15">
    <location>
        <begin position="1215"/>
        <end position="1246"/>
    </location>
</feature>
<evidence type="ECO:0000256" key="3">
    <source>
        <dbReference type="ARBA" id="ARBA00008267"/>
    </source>
</evidence>
<name>A0A2K5L7D2_CERAT</name>
<feature type="repeat" description="ANK" evidence="14">
    <location>
        <begin position="1064"/>
        <end position="1086"/>
    </location>
</feature>
<evidence type="ECO:0000313" key="17">
    <source>
        <dbReference type="Ensembl" id="ENSCATP00000008841.1"/>
    </source>
</evidence>
<keyword evidence="6" id="KW-0805">Transcription regulation</keyword>
<dbReference type="PROSITE" id="PS50088">
    <property type="entry name" value="ANK_REPEAT"/>
    <property type="match status" value="1"/>
</dbReference>
<comment type="function">
    <text evidence="12">Transcriptional activator.</text>
</comment>
<dbReference type="GO" id="GO:0050885">
    <property type="term" value="P:neuromuscular process controlling balance"/>
    <property type="evidence" value="ECO:0007669"/>
    <property type="project" value="Ensembl"/>
</dbReference>
<dbReference type="GO" id="GO:0045944">
    <property type="term" value="P:positive regulation of transcription by RNA polymerase II"/>
    <property type="evidence" value="ECO:0007669"/>
    <property type="project" value="Ensembl"/>
</dbReference>
<accession>A0A2K5L7D2</accession>
<feature type="region of interest" description="Disordered" evidence="15">
    <location>
        <begin position="283"/>
        <end position="375"/>
    </location>
</feature>
<dbReference type="InterPro" id="IPR002909">
    <property type="entry name" value="IPT_dom"/>
</dbReference>
<evidence type="ECO:0000313" key="18">
    <source>
        <dbReference type="Proteomes" id="UP000233060"/>
    </source>
</evidence>
<dbReference type="PROSITE" id="PS51437">
    <property type="entry name" value="CG_1"/>
    <property type="match status" value="1"/>
</dbReference>
<feature type="compositionally biased region" description="Polar residues" evidence="15">
    <location>
        <begin position="1273"/>
        <end position="1289"/>
    </location>
</feature>
<dbReference type="GO" id="GO:0003690">
    <property type="term" value="F:double-stranded DNA binding"/>
    <property type="evidence" value="ECO:0007669"/>
    <property type="project" value="TreeGrafter"/>
</dbReference>
<evidence type="ECO:0000256" key="13">
    <source>
        <dbReference type="ARBA" id="ARBA00071877"/>
    </source>
</evidence>
<dbReference type="Gene3D" id="1.20.5.190">
    <property type="match status" value="1"/>
</dbReference>
<dbReference type="RefSeq" id="XP_011904908.1">
    <property type="nucleotide sequence ID" value="XM_012049518.1"/>
</dbReference>
<evidence type="ECO:0000256" key="5">
    <source>
        <dbReference type="ARBA" id="ARBA00022737"/>
    </source>
</evidence>
<dbReference type="InterPro" id="IPR005559">
    <property type="entry name" value="CG-1_dom"/>
</dbReference>
<keyword evidence="9" id="KW-0804">Transcription</keyword>
<keyword evidence="8" id="KW-0010">Activator</keyword>
<dbReference type="Gene3D" id="2.60.40.10">
    <property type="entry name" value="Immunoglobulins"/>
    <property type="match status" value="1"/>
</dbReference>
<feature type="compositionally biased region" description="Basic and acidic residues" evidence="15">
    <location>
        <begin position="302"/>
        <end position="313"/>
    </location>
</feature>
<feature type="region of interest" description="Disordered" evidence="15">
    <location>
        <begin position="1264"/>
        <end position="1317"/>
    </location>
</feature>
<dbReference type="Proteomes" id="UP000233060">
    <property type="component" value="Unassembled WGS sequence"/>
</dbReference>
<evidence type="ECO:0000256" key="11">
    <source>
        <dbReference type="ARBA" id="ARBA00029480"/>
    </source>
</evidence>
<evidence type="ECO:0000256" key="8">
    <source>
        <dbReference type="ARBA" id="ARBA00023159"/>
    </source>
</evidence>
<dbReference type="PROSITE" id="PS50096">
    <property type="entry name" value="IQ"/>
    <property type="match status" value="1"/>
</dbReference>
<keyword evidence="5" id="KW-0677">Repeat</keyword>
<evidence type="ECO:0000259" key="16">
    <source>
        <dbReference type="PROSITE" id="PS51437"/>
    </source>
</evidence>
<evidence type="ECO:0000256" key="4">
    <source>
        <dbReference type="ARBA" id="ARBA00022490"/>
    </source>
</evidence>
<feature type="region of interest" description="Disordered" evidence="15">
    <location>
        <begin position="596"/>
        <end position="620"/>
    </location>
</feature>
<dbReference type="SUPFAM" id="SSF81296">
    <property type="entry name" value="E set domains"/>
    <property type="match status" value="1"/>
</dbReference>
<dbReference type="SMART" id="SM01076">
    <property type="entry name" value="CG-1"/>
    <property type="match status" value="1"/>
</dbReference>
<protein>
    <recommendedName>
        <fullName evidence="13">Calmodulin-binding transcription activator 1</fullName>
    </recommendedName>
</protein>
<evidence type="ECO:0000256" key="12">
    <source>
        <dbReference type="ARBA" id="ARBA00055757"/>
    </source>
</evidence>
<evidence type="ECO:0000256" key="10">
    <source>
        <dbReference type="ARBA" id="ARBA00023242"/>
    </source>
</evidence>
<dbReference type="FunFam" id="1.20.5.190:FF:000038">
    <property type="entry name" value="calmodulin-binding transcription activator 1 isoform X2"/>
    <property type="match status" value="1"/>
</dbReference>
<evidence type="ECO:0000256" key="2">
    <source>
        <dbReference type="ARBA" id="ARBA00004496"/>
    </source>
</evidence>
<dbReference type="GO" id="GO:0005737">
    <property type="term" value="C:cytoplasm"/>
    <property type="evidence" value="ECO:0007669"/>
    <property type="project" value="UniProtKB-SubCell"/>
</dbReference>
<keyword evidence="10" id="KW-0539">Nucleus</keyword>
<proteinExistence type="inferred from homology"/>
<evidence type="ECO:0000256" key="9">
    <source>
        <dbReference type="ARBA" id="ARBA00023163"/>
    </source>
</evidence>
<dbReference type="GeneID" id="105580922"/>
<dbReference type="Ensembl" id="ENSCATT00000031066.1">
    <property type="protein sequence ID" value="ENSCATP00000008841.1"/>
    <property type="gene ID" value="ENSCATG00000026673.1"/>
</dbReference>
<dbReference type="Pfam" id="PF03859">
    <property type="entry name" value="CG-1"/>
    <property type="match status" value="1"/>
</dbReference>
<dbReference type="Pfam" id="PF01833">
    <property type="entry name" value="TIG"/>
    <property type="match status" value="1"/>
</dbReference>
<dbReference type="SUPFAM" id="SSF52540">
    <property type="entry name" value="P-loop containing nucleoside triphosphate hydrolases"/>
    <property type="match status" value="1"/>
</dbReference>
<evidence type="ECO:0000256" key="6">
    <source>
        <dbReference type="ARBA" id="ARBA00023015"/>
    </source>
</evidence>
<dbReference type="InterPro" id="IPR000048">
    <property type="entry name" value="IQ_motif_EF-hand-BS"/>
</dbReference>
<dbReference type="PANTHER" id="PTHR23335:SF11">
    <property type="entry name" value="CALMODULIN-BINDING TRANSCRIPTION ACTIVATOR 1"/>
    <property type="match status" value="1"/>
</dbReference>
<feature type="domain" description="CG-1" evidence="16">
    <location>
        <begin position="63"/>
        <end position="188"/>
    </location>
</feature>
<evidence type="ECO:0000256" key="15">
    <source>
        <dbReference type="SAM" id="MobiDB-lite"/>
    </source>
</evidence>
<dbReference type="GO" id="GO:0005634">
    <property type="term" value="C:nucleus"/>
    <property type="evidence" value="ECO:0007669"/>
    <property type="project" value="UniProtKB-SubCell"/>
</dbReference>
<dbReference type="GO" id="GO:0070886">
    <property type="term" value="P:positive regulation of calcineurin-NFAT signaling cascade"/>
    <property type="evidence" value="ECO:0007669"/>
    <property type="project" value="Ensembl"/>
</dbReference>
<feature type="region of interest" description="Disordered" evidence="15">
    <location>
        <begin position="990"/>
        <end position="1021"/>
    </location>
</feature>
<keyword evidence="7 14" id="KW-0040">ANK repeat</keyword>
<dbReference type="Gene3D" id="1.25.40.20">
    <property type="entry name" value="Ankyrin repeat-containing domain"/>
    <property type="match status" value="1"/>
</dbReference>
<dbReference type="InterPro" id="IPR013783">
    <property type="entry name" value="Ig-like_fold"/>
</dbReference>
<dbReference type="CDD" id="cd23767">
    <property type="entry name" value="IQCD"/>
    <property type="match status" value="1"/>
</dbReference>
<comment type="similarity">
    <text evidence="3">Belongs to the CAMTA family.</text>
</comment>
<dbReference type="CTD" id="23261"/>
<keyword evidence="18" id="KW-1185">Reference proteome</keyword>
<dbReference type="PANTHER" id="PTHR23335">
    <property type="entry name" value="CALMODULIN-BINDING TRANSCRIPTION ACTIVATOR CAMTA"/>
    <property type="match status" value="1"/>
</dbReference>
<dbReference type="GO" id="GO:0043565">
    <property type="term" value="F:sequence-specific DNA binding"/>
    <property type="evidence" value="ECO:0007669"/>
    <property type="project" value="Ensembl"/>
</dbReference>
<dbReference type="FunFam" id="1.25.40.20:FF:000165">
    <property type="entry name" value="calmodulin-binding transcription activator 1 isoform X2"/>
    <property type="match status" value="1"/>
</dbReference>
<dbReference type="FunFam" id="2.60.40.10:FF:000089">
    <property type="entry name" value="calmodulin-binding transcription activator 2 isoform X1"/>
    <property type="match status" value="1"/>
</dbReference>
<comment type="subunit">
    <text evidence="11">May interact with calmodulin.</text>
</comment>
<dbReference type="Bgee" id="ENSCATG00000026673">
    <property type="expression patterns" value="Expressed in heart and 12 other cell types or tissues"/>
</dbReference>
<reference evidence="17" key="1">
    <citation type="submission" date="2025-08" db="UniProtKB">
        <authorList>
            <consortium name="Ensembl"/>
        </authorList>
    </citation>
    <scope>IDENTIFICATION</scope>
</reference>
<keyword evidence="4" id="KW-0963">Cytoplasm</keyword>
<dbReference type="InterPro" id="IPR014756">
    <property type="entry name" value="Ig_E-set"/>
</dbReference>
<dbReference type="GO" id="GO:0003712">
    <property type="term" value="F:transcription coregulator activity"/>
    <property type="evidence" value="ECO:0007669"/>
    <property type="project" value="TreeGrafter"/>
</dbReference>
<dbReference type="Pfam" id="PF00612">
    <property type="entry name" value="IQ"/>
    <property type="match status" value="1"/>
</dbReference>
<organism evidence="17 18">
    <name type="scientific">Cercocebus atys</name>
    <name type="common">Sooty mangabey</name>
    <name type="synonym">Cercocebus torquatus atys</name>
    <dbReference type="NCBI Taxonomy" id="9531"/>
    <lineage>
        <taxon>Eukaryota</taxon>
        <taxon>Metazoa</taxon>
        <taxon>Chordata</taxon>
        <taxon>Craniata</taxon>
        <taxon>Vertebrata</taxon>
        <taxon>Euteleostomi</taxon>
        <taxon>Mammalia</taxon>
        <taxon>Eutheria</taxon>
        <taxon>Euarchontoglires</taxon>
        <taxon>Primates</taxon>
        <taxon>Haplorrhini</taxon>
        <taxon>Catarrhini</taxon>
        <taxon>Cercopithecidae</taxon>
        <taxon>Cercopithecinae</taxon>
        <taxon>Cercocebus</taxon>
    </lineage>
</organism>
<dbReference type="OMA" id="GCANYSA"/>
<dbReference type="InterPro" id="IPR036770">
    <property type="entry name" value="Ankyrin_rpt-contain_sf"/>
</dbReference>
<dbReference type="GeneTree" id="ENSGT00940000155203"/>
<sequence>MWRAEGKWLPKTSRKSVSQSVFCGTSTYCVLNTVPPIEDDHGNSNSSHVKIFLPKKLLECLPKCSSLPKERHRWNTNEEIAAYLITFEKHEEWLTTSPKTRPQNGSMILYNRKKVKYRKDGYCWKKRKDGKTTREDHMKLKVQGVECLYGCYVHSSIIPTFHRRCYWLLQNPDIVLVHYLNVPAIEDCGKPCGPILCSINTDKKEWAKWTKEELIGQLKPMFHGIKWTCSNGNSSSGFSVEQLVQQILDSHQTKPQPRTHNCLCTGSLGAGSSVHHKCNSAKHRIISPKVEPRTGGYGSHSEVQHNDVSEGKHEHSHSKGSSREKRNGKVAKPVLLHQSSTEVSSTNQVEVPDTTQSSPVSISSGLNSDPDMVDSPVVTGVSSMAVASVMGSLSQSATVFMSEVTNEAVYTMSPTAGPNHHLLSPDASQGLVLAVSSDGHKFAFPTTGSSESLSMLPTNVSEELVLSTTLDGGRKIPETTMNFDPDCFLNNPKQGQTYGGGGLKAEMVSSNIRHSPPGERGFSFTTVLTKEIKTEDTSFEQQMAKEAYSSSAAAAAASSLTLTTGSSLLPSGGGLSPSTTLEQMDFSAIDSNKDYTSSFSQTGHSPHIHQTPSPSFFLQDASKPLPVEQNAHSSLSDSGGTFVMPTVKTEASSQTSSCSGHVETRIESASSLHLMQFQANFQAMAAEGEVTMETSQAAEGSEVLLKSGELQACSSEHYLQPETNGVIRSAGGVPILPSNVVQGLYPVAQPSLGNASNMELSLDHFDISFSNQFSDLINDFISVEGGSSTIYGHQLVSGDSTALSQSEDGARAPFTQAEMCLPCCSPQQGSLQLSSSEGGASTMAYMHVAEVVSAASAQGTLGMLQQSGRVFMVTDYSPEWSYPEGGVKVLITGPWQEASNNYSCLFDQISVPASLIQPGVLRCYCPAHDTGLVTLQVAFNNQIISNSVVFEYKARALPTLPSSQHDWLSLDDNQFRMSILERLEQMERRMAEMTGSQQHKQASGGGSSGGGSGSGNGGSQAQCASGTGALGSCFESRVVVVCEKMMSRACWAKSKHLIHSKTFRGMTLLHLAAAQGYATLIQTLIKWRTKHADSIDLELEVDPLNVDHFSCTPLMWACALGHLEAAVVLYKWDRRAISIPDSLGRLPLGIARSRGHVKLAECLEHLQRDEQAQLGQNPRIHCPASEERSTESWMAQWHSEAISSPEIPKGVTVIASTNPELRRPRSEPSNYYSSESHKDYPAPKKHKLNPEYFQTRQEKLLPTALSLEEPNIRKQSPSSKQSVPETLSPSEGVRDFSRELSPPTPETAAFQASGSQPVGKWNSKDLYIGVSTVQVTGNPKGTSVGKEAAPSQVRPREPMSVLMMANREVVNTELGSYRDSAENEECAQPMDDIQVNMMTLAEHIIEATPDRIKQENFVPMESSGLERTDPATISSTMSWLASYLADADCLPSAAQIRSAYNEPLTPSSNTSLSPVGSPVSEIAFEKPNLPSAADWSEFLSASTSEKVENEFAQLTLSDHEQRELYEAARLVQTAFRKYKGRPLREQQEVAAAVIQRCYRKYKQYALYKKMTQAAILIQSKFRSYYEQKKFQQSRRAAVLIQKYYRSYKKCGKRRQARRTAVIVQQKLRSSLLTKKQDQAARKIMRFLRRCRHSPLVDHRLYKRSERIEKGQGT</sequence>
<feature type="compositionally biased region" description="Gly residues" evidence="15">
    <location>
        <begin position="1003"/>
        <end position="1018"/>
    </location>
</feature>
<gene>
    <name evidence="17" type="primary">CAMTA1</name>
</gene>
<dbReference type="STRING" id="9531.ENSCATP00000008841"/>